<keyword evidence="10" id="KW-0732">Signal</keyword>
<keyword evidence="6" id="KW-0472">Membrane</keyword>
<dbReference type="PROSITE" id="PS51257">
    <property type="entry name" value="PROKAR_LIPOPROTEIN"/>
    <property type="match status" value="1"/>
</dbReference>
<dbReference type="RefSeq" id="WP_273617550.1">
    <property type="nucleotide sequence ID" value="NZ_CP117417.1"/>
</dbReference>
<reference evidence="11 12" key="1">
    <citation type="submission" date="2023-02" db="EMBL/GenBank/DDBJ databases">
        <title>Genome sequence of Novosphingobium humi KACC 19094.</title>
        <authorList>
            <person name="Kim S."/>
            <person name="Heo J."/>
            <person name="Kwon S.-W."/>
        </authorList>
    </citation>
    <scope>NUCLEOTIDE SEQUENCE [LARGE SCALE GENOMIC DNA]</scope>
    <source>
        <strain evidence="11 12">KACC 19094</strain>
    </source>
</reference>
<feature type="coiled-coil region" evidence="8">
    <location>
        <begin position="260"/>
        <end position="287"/>
    </location>
</feature>
<keyword evidence="5" id="KW-0812">Transmembrane</keyword>
<dbReference type="Gene3D" id="1.20.1600.10">
    <property type="entry name" value="Outer membrane efflux proteins (OEP)"/>
    <property type="match status" value="1"/>
</dbReference>
<evidence type="ECO:0000313" key="12">
    <source>
        <dbReference type="Proteomes" id="UP001218231"/>
    </source>
</evidence>
<evidence type="ECO:0000256" key="2">
    <source>
        <dbReference type="ARBA" id="ARBA00007613"/>
    </source>
</evidence>
<keyword evidence="8" id="KW-0175">Coiled coil</keyword>
<dbReference type="EMBL" id="CP117417">
    <property type="protein sequence ID" value="WCT77166.1"/>
    <property type="molecule type" value="Genomic_DNA"/>
</dbReference>
<dbReference type="PANTHER" id="PTHR30026:SF22">
    <property type="entry name" value="OUTER MEMBRANE EFFLUX PROTEIN"/>
    <property type="match status" value="1"/>
</dbReference>
<evidence type="ECO:0000256" key="9">
    <source>
        <dbReference type="SAM" id="MobiDB-lite"/>
    </source>
</evidence>
<keyword evidence="3" id="KW-0813">Transport</keyword>
<dbReference type="InterPro" id="IPR003423">
    <property type="entry name" value="OMP_efflux"/>
</dbReference>
<accession>A0ABY7TVW3</accession>
<feature type="region of interest" description="Disordered" evidence="9">
    <location>
        <begin position="552"/>
        <end position="575"/>
    </location>
</feature>
<dbReference type="Pfam" id="PF02321">
    <property type="entry name" value="OEP"/>
    <property type="match status" value="2"/>
</dbReference>
<protein>
    <submittedName>
        <fullName evidence="11">TolC family protein</fullName>
    </submittedName>
</protein>
<dbReference type="InterPro" id="IPR051906">
    <property type="entry name" value="TolC-like"/>
</dbReference>
<sequence length="575" mass="62189">MRLSQLYWMKASLLIGIAPVALAACAALAATPQASPTGARPSARPLAERAPPMSSSDKDEAALPSVQPASTAGEPLVCRRDMACPLADPKGKTRPRSPREMNVAPTVSTLADAIAMAYQNNPLLLSARAQARSADFGVPVARSAYGPSLTVTLGDTFTRTKEELVAGLWAGARGWAYTASAVLTQPILTFGRNAANEQAAIASAEYQREALRLTEMQVLGNVVAAYIAVRRDAALLTIARENLAILDRQLEGNRARFKYKDLTKTDLDQTESERETAEAAMMQAQGQLGVSQKQFMQYVGAPPGDLADVDLPEAPFSTLADAYAYAEQNSALISTARAKERVSHANEQAARADFRPRIDAQGSFAYSSNSPYNNQLRNTQVVVQLALTQPLYDSGLRAGKLQEAKEADESDWRLIDSALRDTREAVGSAWDQLAAARLSIVHFQNAMERAQSAYVGAVRQQKAGDRSTFDVLVLASNFQSMRNNYYNAVAREASAKLNLMGALGLLEARYIAPKVPLYDAQAHYDRVARRGNLPILTQVLSQVDGAFVPGVRRPRPVRDEGARQALETSVPEPAQ</sequence>
<dbReference type="SUPFAM" id="SSF56954">
    <property type="entry name" value="Outer membrane efflux proteins (OEP)"/>
    <property type="match status" value="1"/>
</dbReference>
<feature type="chain" id="PRO_5046644293" evidence="10">
    <location>
        <begin position="24"/>
        <end position="575"/>
    </location>
</feature>
<name>A0ABY7TVW3_9SPHN</name>
<evidence type="ECO:0000313" key="11">
    <source>
        <dbReference type="EMBL" id="WCT77166.1"/>
    </source>
</evidence>
<proteinExistence type="inferred from homology"/>
<keyword evidence="12" id="KW-1185">Reference proteome</keyword>
<gene>
    <name evidence="11" type="ORF">PQ457_14780</name>
</gene>
<evidence type="ECO:0000256" key="10">
    <source>
        <dbReference type="SAM" id="SignalP"/>
    </source>
</evidence>
<evidence type="ECO:0000256" key="7">
    <source>
        <dbReference type="ARBA" id="ARBA00023237"/>
    </source>
</evidence>
<keyword evidence="7" id="KW-0998">Cell outer membrane</keyword>
<evidence type="ECO:0000256" key="6">
    <source>
        <dbReference type="ARBA" id="ARBA00023136"/>
    </source>
</evidence>
<organism evidence="11 12">
    <name type="scientific">Novosphingobium humi</name>
    <dbReference type="NCBI Taxonomy" id="2282397"/>
    <lineage>
        <taxon>Bacteria</taxon>
        <taxon>Pseudomonadati</taxon>
        <taxon>Pseudomonadota</taxon>
        <taxon>Alphaproteobacteria</taxon>
        <taxon>Sphingomonadales</taxon>
        <taxon>Sphingomonadaceae</taxon>
        <taxon>Novosphingobium</taxon>
    </lineage>
</organism>
<evidence type="ECO:0000256" key="3">
    <source>
        <dbReference type="ARBA" id="ARBA00022448"/>
    </source>
</evidence>
<evidence type="ECO:0000256" key="1">
    <source>
        <dbReference type="ARBA" id="ARBA00004442"/>
    </source>
</evidence>
<feature type="signal peptide" evidence="10">
    <location>
        <begin position="1"/>
        <end position="23"/>
    </location>
</feature>
<keyword evidence="4" id="KW-1134">Transmembrane beta strand</keyword>
<evidence type="ECO:0000256" key="5">
    <source>
        <dbReference type="ARBA" id="ARBA00022692"/>
    </source>
</evidence>
<dbReference type="PANTHER" id="PTHR30026">
    <property type="entry name" value="OUTER MEMBRANE PROTEIN TOLC"/>
    <property type="match status" value="1"/>
</dbReference>
<evidence type="ECO:0000256" key="8">
    <source>
        <dbReference type="SAM" id="Coils"/>
    </source>
</evidence>
<feature type="region of interest" description="Disordered" evidence="9">
    <location>
        <begin position="33"/>
        <end position="70"/>
    </location>
</feature>
<dbReference type="Proteomes" id="UP001218231">
    <property type="component" value="Chromosome"/>
</dbReference>
<comment type="subcellular location">
    <subcellularLocation>
        <location evidence="1">Cell outer membrane</location>
    </subcellularLocation>
</comment>
<evidence type="ECO:0000256" key="4">
    <source>
        <dbReference type="ARBA" id="ARBA00022452"/>
    </source>
</evidence>
<comment type="similarity">
    <text evidence="2">Belongs to the outer membrane factor (OMF) (TC 1.B.17) family.</text>
</comment>